<dbReference type="EMBL" id="AUZY01003717">
    <property type="protein sequence ID" value="EQD67657.1"/>
    <property type="molecule type" value="Genomic_DNA"/>
</dbReference>
<reference evidence="1" key="1">
    <citation type="submission" date="2013-08" db="EMBL/GenBank/DDBJ databases">
        <authorList>
            <person name="Mendez C."/>
            <person name="Richter M."/>
            <person name="Ferrer M."/>
            <person name="Sanchez J."/>
        </authorList>
    </citation>
    <scope>NUCLEOTIDE SEQUENCE</scope>
</reference>
<comment type="caution">
    <text evidence="1">The sequence shown here is derived from an EMBL/GenBank/DDBJ whole genome shotgun (WGS) entry which is preliminary data.</text>
</comment>
<reference evidence="1" key="2">
    <citation type="journal article" date="2014" name="ISME J.">
        <title>Microbial stratification in low pH oxic and suboxic macroscopic growths along an acid mine drainage.</title>
        <authorList>
            <person name="Mendez-Garcia C."/>
            <person name="Mesa V."/>
            <person name="Sprenger R.R."/>
            <person name="Richter M."/>
            <person name="Diez M.S."/>
            <person name="Solano J."/>
            <person name="Bargiela R."/>
            <person name="Golyshina O.V."/>
            <person name="Manteca A."/>
            <person name="Ramos J.L."/>
            <person name="Gallego J.R."/>
            <person name="Llorente I."/>
            <person name="Martins Dos Santos V.A."/>
            <person name="Jensen O.N."/>
            <person name="Pelaez A.I."/>
            <person name="Sanchez J."/>
            <person name="Ferrer M."/>
        </authorList>
    </citation>
    <scope>NUCLEOTIDE SEQUENCE</scope>
</reference>
<feature type="non-terminal residue" evidence="1">
    <location>
        <position position="508"/>
    </location>
</feature>
<dbReference type="AlphaFoldDB" id="T1BCV8"/>
<accession>T1BCV8</accession>
<organism evidence="1">
    <name type="scientific">mine drainage metagenome</name>
    <dbReference type="NCBI Taxonomy" id="410659"/>
    <lineage>
        <taxon>unclassified sequences</taxon>
        <taxon>metagenomes</taxon>
        <taxon>ecological metagenomes</taxon>
    </lineage>
</organism>
<protein>
    <recommendedName>
        <fullName evidence="2">DUF1156 domain-containing protein</fullName>
    </recommendedName>
</protein>
<evidence type="ECO:0008006" key="2">
    <source>
        <dbReference type="Google" id="ProtNLM"/>
    </source>
</evidence>
<gene>
    <name evidence="1" type="ORF">B1B_05859</name>
</gene>
<proteinExistence type="predicted"/>
<name>T1BCV8_9ZZZZ</name>
<sequence>MLKEAGKRIGHLYPKAPLPSGDKAPVIAWIWSRTVTCPNPACGAAAPLIRSFSISTKSAKEVWARPIPEGKGVRFEIARGNGAPETGTVCRTGATCLVCASPIPLDYVRSQGKAQRLGAQLVAIVAEGQRERVYLPASEKHVRAAAVPRPDDVPTTEIPNNPRYLTAPNYGLTHHSDLFTNRQLTALTTFSDLVMEARARVLADGGEPAYADAVATYLGFVVDRLADYSSALCSWHSSRDIVRNTFARQALPMIWDYAEVNPFSSSSGNVQGAIDWVAEVIERVPAGPPGTASQVDATALPSAATPVVVSTDPPYYDNIGYADLADFFYVWLRRSIGGLYSDLFATVLTPKVAELVADPYRSGGKESAKHKFELGFSDAFQKLQRAADPAVPMTIFYAFKQAGTAGGDGLVSTGWETMLQGLLNGGLAITGTWPLRTELSNRPRGQASNALASSVVIVCRPRCVTAAVIDRKGFIAELKAKLPTALRELQEGLIAPVDLAQAASPVPA</sequence>
<evidence type="ECO:0000313" key="1">
    <source>
        <dbReference type="EMBL" id="EQD67657.1"/>
    </source>
</evidence>